<evidence type="ECO:0000256" key="3">
    <source>
        <dbReference type="ARBA" id="ARBA00022771"/>
    </source>
</evidence>
<dbReference type="GO" id="GO:0016020">
    <property type="term" value="C:membrane"/>
    <property type="evidence" value="ECO:0007669"/>
    <property type="project" value="TreeGrafter"/>
</dbReference>
<dbReference type="Pfam" id="PF00569">
    <property type="entry name" value="ZZ"/>
    <property type="match status" value="1"/>
</dbReference>
<keyword evidence="2" id="KW-0677">Repeat</keyword>
<dbReference type="PRINTS" id="PR00450">
    <property type="entry name" value="RECOVERIN"/>
</dbReference>
<dbReference type="InterPro" id="IPR002048">
    <property type="entry name" value="EF_hand_dom"/>
</dbReference>
<feature type="domain" description="EF-hand" evidence="9">
    <location>
        <begin position="304"/>
        <end position="339"/>
    </location>
</feature>
<dbReference type="SMART" id="SM00054">
    <property type="entry name" value="EFh"/>
    <property type="match status" value="2"/>
</dbReference>
<dbReference type="PROSITE" id="PS00018">
    <property type="entry name" value="EF_HAND_1"/>
    <property type="match status" value="2"/>
</dbReference>
<evidence type="ECO:0000259" key="8">
    <source>
        <dbReference type="PROSITE" id="PS50135"/>
    </source>
</evidence>
<proteinExistence type="predicted"/>
<feature type="compositionally biased region" description="Basic and acidic residues" evidence="7">
    <location>
        <begin position="502"/>
        <end position="511"/>
    </location>
</feature>
<dbReference type="SMART" id="SM00291">
    <property type="entry name" value="ZnF_ZZ"/>
    <property type="match status" value="1"/>
</dbReference>
<dbReference type="PROSITE" id="PS01357">
    <property type="entry name" value="ZF_ZZ_1"/>
    <property type="match status" value="1"/>
</dbReference>
<feature type="region of interest" description="Disordered" evidence="7">
    <location>
        <begin position="368"/>
        <end position="410"/>
    </location>
</feature>
<dbReference type="CDD" id="cd00051">
    <property type="entry name" value="EFh"/>
    <property type="match status" value="1"/>
</dbReference>
<evidence type="ECO:0000256" key="6">
    <source>
        <dbReference type="PROSITE-ProRule" id="PRU00228"/>
    </source>
</evidence>
<evidence type="ECO:0000256" key="2">
    <source>
        <dbReference type="ARBA" id="ARBA00022737"/>
    </source>
</evidence>
<evidence type="ECO:0000259" key="9">
    <source>
        <dbReference type="PROSITE" id="PS50222"/>
    </source>
</evidence>
<dbReference type="EMBL" id="ML976099">
    <property type="protein sequence ID" value="KAF1938658.1"/>
    <property type="molecule type" value="Genomic_DNA"/>
</dbReference>
<keyword evidence="5" id="KW-0106">Calcium</keyword>
<dbReference type="InterPro" id="IPR000433">
    <property type="entry name" value="Znf_ZZ"/>
</dbReference>
<keyword evidence="1" id="KW-0479">Metal-binding</keyword>
<protein>
    <submittedName>
        <fullName evidence="10">EF-hand</fullName>
    </submittedName>
</protein>
<dbReference type="Gene3D" id="3.30.60.90">
    <property type="match status" value="1"/>
</dbReference>
<dbReference type="SUPFAM" id="SSF57850">
    <property type="entry name" value="RING/U-box"/>
    <property type="match status" value="1"/>
</dbReference>
<dbReference type="Pfam" id="PF13405">
    <property type="entry name" value="EF-hand_6"/>
    <property type="match status" value="1"/>
</dbReference>
<feature type="region of interest" description="Disordered" evidence="7">
    <location>
        <begin position="789"/>
        <end position="834"/>
    </location>
</feature>
<dbReference type="GO" id="GO:0008270">
    <property type="term" value="F:zinc ion binding"/>
    <property type="evidence" value="ECO:0007669"/>
    <property type="project" value="UniProtKB-KW"/>
</dbReference>
<accession>A0A6A5SGE6</accession>
<dbReference type="InterPro" id="IPR018247">
    <property type="entry name" value="EF_Hand_1_Ca_BS"/>
</dbReference>
<evidence type="ECO:0000256" key="7">
    <source>
        <dbReference type="SAM" id="MobiDB-lite"/>
    </source>
</evidence>
<dbReference type="SUPFAM" id="SSF47473">
    <property type="entry name" value="EF-hand"/>
    <property type="match status" value="1"/>
</dbReference>
<dbReference type="GO" id="GO:0005829">
    <property type="term" value="C:cytosol"/>
    <property type="evidence" value="ECO:0007669"/>
    <property type="project" value="TreeGrafter"/>
</dbReference>
<dbReference type="InterPro" id="IPR028846">
    <property type="entry name" value="Recoverin"/>
</dbReference>
<feature type="domain" description="ZZ-type" evidence="8">
    <location>
        <begin position="130"/>
        <end position="182"/>
    </location>
</feature>
<evidence type="ECO:0000313" key="11">
    <source>
        <dbReference type="Proteomes" id="UP000800038"/>
    </source>
</evidence>
<dbReference type="PROSITE" id="PS50222">
    <property type="entry name" value="EF_HAND_2"/>
    <property type="match status" value="2"/>
</dbReference>
<dbReference type="Pfam" id="PF13202">
    <property type="entry name" value="EF-hand_5"/>
    <property type="match status" value="1"/>
</dbReference>
<evidence type="ECO:0000256" key="5">
    <source>
        <dbReference type="ARBA" id="ARBA00022837"/>
    </source>
</evidence>
<dbReference type="InterPro" id="IPR011992">
    <property type="entry name" value="EF-hand-dom_pair"/>
</dbReference>
<evidence type="ECO:0000256" key="4">
    <source>
        <dbReference type="ARBA" id="ARBA00022833"/>
    </source>
</evidence>
<gene>
    <name evidence="10" type="ORF">EJ02DRAFT_457712</name>
</gene>
<keyword evidence="3 6" id="KW-0863">Zinc-finger</keyword>
<feature type="region of interest" description="Disordered" evidence="7">
    <location>
        <begin position="455"/>
        <end position="530"/>
    </location>
</feature>
<dbReference type="Proteomes" id="UP000800038">
    <property type="component" value="Unassembled WGS sequence"/>
</dbReference>
<dbReference type="PANTHER" id="PTHR23055">
    <property type="entry name" value="CALCIUM BINDING PROTEINS"/>
    <property type="match status" value="1"/>
</dbReference>
<dbReference type="CDD" id="cd02340">
    <property type="entry name" value="ZZ_NBR1_like"/>
    <property type="match status" value="1"/>
</dbReference>
<feature type="compositionally biased region" description="Pro residues" evidence="7">
    <location>
        <begin position="799"/>
        <end position="827"/>
    </location>
</feature>
<feature type="compositionally biased region" description="Polar residues" evidence="7">
    <location>
        <begin position="38"/>
        <end position="48"/>
    </location>
</feature>
<evidence type="ECO:0000313" key="10">
    <source>
        <dbReference type="EMBL" id="KAF1938658.1"/>
    </source>
</evidence>
<keyword evidence="11" id="KW-1185">Reference proteome</keyword>
<dbReference type="GO" id="GO:0005509">
    <property type="term" value="F:calcium ion binding"/>
    <property type="evidence" value="ECO:0007669"/>
    <property type="project" value="InterPro"/>
</dbReference>
<evidence type="ECO:0000256" key="1">
    <source>
        <dbReference type="ARBA" id="ARBA00022723"/>
    </source>
</evidence>
<feature type="domain" description="EF-hand" evidence="9">
    <location>
        <begin position="268"/>
        <end position="303"/>
    </location>
</feature>
<dbReference type="InterPro" id="IPR043145">
    <property type="entry name" value="Znf_ZZ_sf"/>
</dbReference>
<sequence length="953" mass="106398">MSSTPTSLSRYRPAILVLAGAAAAYLVFTAVASYAPSRDNSNGLQRSNAVRRRQRGPSPSPLARVEGLAPSLAPGDVPPLDGAESVAPTEQSLGSDEDDEGAAIDPEGQTLQRTLYHIAEDRARLQGVVHRGITCNGCDEKPIRGTRWHCANCVDFDLCANCEATNSHDKTHVFYKIRVPTPYLAFPKQEPLYPGSPHLMSPSIDPVLKRRLVAETQMEAEEVEALWDQFSCLAGTEWPGDTSGVGWALDRRAFNHAFVPRYNSFVAAPNLIYDRIFAYYDTDKNGLIGFDEWIKGLDGMHTADMHVKARTIFNAYDIDGDGYISRKDILRVFRAYYAIEKEATRNYVSELAEELSVRNALPTIRSAQPLGSAFPPRNMTASNNGNPLLRQKQQNEDGTTSPVLVDGTDVAGRDEILRSIDLENVTQGGASDNEQPDIVDRRWARRQYYLDEEEGLAQPEGAEAPHSTSQDPADEVQQPTGAQDTNEEHARNRCSRSSSRVRFQDDVDVDTRSNASSTRPVGERWGGYEVPEPEKDLGKEVLYQITQQGFNELLDPLFLDKEDMAMDAQETRSERRMFASAIDAMTLELFDTRKTEIEAIIHLGMFRFSKCVVDEYCKALNNGYPTFRGFFHGFYGGARTRDEARIVLERVYKAVEGTVLRSVKYLNTANLDNMNLWHTLLCQRQLQEETLNAVLDCVTNLGWIPSGPTKTSCELEVPGLYRDPTMPQFRPNSLADADTGRNYNLYATTANGASWTSELLITEAAENMVSHPKGPCFVFAEVKELKSEEPAEKENALAPAPPSTHPVPIVPANDPPFAEPPSSSVPPHPEHPTEQLPIVNWLSYTDNPVEHFLSIDSSSGLDVVCSTSRPVSHSTDIYHHEMNPVKPLQRYIRQIAMDPKSPLHLIMLASLETLEQEIKERKGSGLISFDEFAEHMRQGRLRFLESWMEWVSI</sequence>
<name>A0A6A5SGE6_9PLEO</name>
<feature type="region of interest" description="Disordered" evidence="7">
    <location>
        <begin position="37"/>
        <end position="104"/>
    </location>
</feature>
<organism evidence="10 11">
    <name type="scientific">Clathrospora elynae</name>
    <dbReference type="NCBI Taxonomy" id="706981"/>
    <lineage>
        <taxon>Eukaryota</taxon>
        <taxon>Fungi</taxon>
        <taxon>Dikarya</taxon>
        <taxon>Ascomycota</taxon>
        <taxon>Pezizomycotina</taxon>
        <taxon>Dothideomycetes</taxon>
        <taxon>Pleosporomycetidae</taxon>
        <taxon>Pleosporales</taxon>
        <taxon>Diademaceae</taxon>
        <taxon>Clathrospora</taxon>
    </lineage>
</organism>
<feature type="compositionally biased region" description="Polar residues" evidence="7">
    <location>
        <begin position="466"/>
        <end position="484"/>
    </location>
</feature>
<dbReference type="OrthoDB" id="2122982at2759"/>
<dbReference type="PANTHER" id="PTHR23055:SF187">
    <property type="entry name" value="EF HAND DOMAIN PROTEIN (AFU_ORTHOLOGUE AFUA_6G07310)"/>
    <property type="match status" value="1"/>
</dbReference>
<dbReference type="AlphaFoldDB" id="A0A6A5SGE6"/>
<keyword evidence="4" id="KW-0862">Zinc</keyword>
<dbReference type="Gene3D" id="1.10.238.10">
    <property type="entry name" value="EF-hand"/>
    <property type="match status" value="1"/>
</dbReference>
<dbReference type="PROSITE" id="PS50135">
    <property type="entry name" value="ZF_ZZ_2"/>
    <property type="match status" value="1"/>
</dbReference>
<reference evidence="10" key="1">
    <citation type="journal article" date="2020" name="Stud. Mycol.">
        <title>101 Dothideomycetes genomes: a test case for predicting lifestyles and emergence of pathogens.</title>
        <authorList>
            <person name="Haridas S."/>
            <person name="Albert R."/>
            <person name="Binder M."/>
            <person name="Bloem J."/>
            <person name="Labutti K."/>
            <person name="Salamov A."/>
            <person name="Andreopoulos B."/>
            <person name="Baker S."/>
            <person name="Barry K."/>
            <person name="Bills G."/>
            <person name="Bluhm B."/>
            <person name="Cannon C."/>
            <person name="Castanera R."/>
            <person name="Culley D."/>
            <person name="Daum C."/>
            <person name="Ezra D."/>
            <person name="Gonzalez J."/>
            <person name="Henrissat B."/>
            <person name="Kuo A."/>
            <person name="Liang C."/>
            <person name="Lipzen A."/>
            <person name="Lutzoni F."/>
            <person name="Magnuson J."/>
            <person name="Mondo S."/>
            <person name="Nolan M."/>
            <person name="Ohm R."/>
            <person name="Pangilinan J."/>
            <person name="Park H.-J."/>
            <person name="Ramirez L."/>
            <person name="Alfaro M."/>
            <person name="Sun H."/>
            <person name="Tritt A."/>
            <person name="Yoshinaga Y."/>
            <person name="Zwiers L.-H."/>
            <person name="Turgeon B."/>
            <person name="Goodwin S."/>
            <person name="Spatafora J."/>
            <person name="Crous P."/>
            <person name="Grigoriev I."/>
        </authorList>
    </citation>
    <scope>NUCLEOTIDE SEQUENCE</scope>
    <source>
        <strain evidence="10">CBS 161.51</strain>
    </source>
</reference>